<evidence type="ECO:0000256" key="2">
    <source>
        <dbReference type="SAM" id="Phobius"/>
    </source>
</evidence>
<dbReference type="PANTHER" id="PTHR39555:SF1">
    <property type="entry name" value="TYPE IV PILUS INNER MEMBRANE COMPONENT PILO"/>
    <property type="match status" value="1"/>
</dbReference>
<gene>
    <name evidence="3" type="ordered locus">Hneap_1939</name>
</gene>
<dbReference type="HOGENOM" id="CLU_102444_1_0_6"/>
<dbReference type="AlphaFoldDB" id="D0L238"/>
<dbReference type="STRING" id="555778.Hneap_1939"/>
<dbReference type="GO" id="GO:0043107">
    <property type="term" value="P:type IV pilus-dependent motility"/>
    <property type="evidence" value="ECO:0007669"/>
    <property type="project" value="InterPro"/>
</dbReference>
<dbReference type="GO" id="GO:0043683">
    <property type="term" value="P:type IV pilus assembly"/>
    <property type="evidence" value="ECO:0007669"/>
    <property type="project" value="InterPro"/>
</dbReference>
<sequence>MDLNELKTLDFQTIGLASLGTRMVIFLFVIVLIVGAVIYFDTMPQRDELAQKQRQEASLLETIGTKQKLAANLKAYQDQLKEMQTRFGELLRQLPNKSEAENLIIDVAQTSLKNGLKNQQIQPGREIKHTFYAEMPYTLTLEGTYNQLAKFISDTANLPRIVTLHNPTIRPEKGDKPDMKSPPLVMTIVTKTYRYLEQGEGEGK</sequence>
<dbReference type="RefSeq" id="WP_012824794.1">
    <property type="nucleotide sequence ID" value="NC_013422.1"/>
</dbReference>
<dbReference type="EMBL" id="CP001801">
    <property type="protein sequence ID" value="ACX96761.1"/>
    <property type="molecule type" value="Genomic_DNA"/>
</dbReference>
<keyword evidence="2" id="KW-0812">Transmembrane</keyword>
<keyword evidence="2" id="KW-1133">Transmembrane helix</keyword>
<accession>D0L238</accession>
<dbReference type="Proteomes" id="UP000009102">
    <property type="component" value="Chromosome"/>
</dbReference>
<organism evidence="3 4">
    <name type="scientific">Halothiobacillus neapolitanus (strain ATCC 23641 / DSM 15147 / CIP 104769 / NCIMB 8539 / c2)</name>
    <name type="common">Thiobacillus neapolitanus</name>
    <dbReference type="NCBI Taxonomy" id="555778"/>
    <lineage>
        <taxon>Bacteria</taxon>
        <taxon>Pseudomonadati</taxon>
        <taxon>Pseudomonadota</taxon>
        <taxon>Gammaproteobacteria</taxon>
        <taxon>Chromatiales</taxon>
        <taxon>Halothiobacillaceae</taxon>
        <taxon>Halothiobacillus</taxon>
    </lineage>
</organism>
<dbReference type="PANTHER" id="PTHR39555">
    <property type="entry name" value="FIMBRIAL ASSEMBLY PROTEIN PILO-LIKE PROTEIN-RELATED"/>
    <property type="match status" value="1"/>
</dbReference>
<dbReference type="KEGG" id="hna:Hneap_1939"/>
<dbReference type="Pfam" id="PF04350">
    <property type="entry name" value="PilO"/>
    <property type="match status" value="1"/>
</dbReference>
<dbReference type="PIRSF" id="PIRSF016482">
    <property type="entry name" value="PilO"/>
    <property type="match status" value="1"/>
</dbReference>
<keyword evidence="2" id="KW-0472">Membrane</keyword>
<keyword evidence="1" id="KW-0175">Coiled coil</keyword>
<evidence type="ECO:0000256" key="1">
    <source>
        <dbReference type="SAM" id="Coils"/>
    </source>
</evidence>
<dbReference type="InterPro" id="IPR014717">
    <property type="entry name" value="Transl_elong_EF1B/ribsomal_bS6"/>
</dbReference>
<feature type="transmembrane region" description="Helical" evidence="2">
    <location>
        <begin position="20"/>
        <end position="40"/>
    </location>
</feature>
<evidence type="ECO:0000313" key="4">
    <source>
        <dbReference type="Proteomes" id="UP000009102"/>
    </source>
</evidence>
<dbReference type="InterPro" id="IPR007445">
    <property type="entry name" value="PilO"/>
</dbReference>
<dbReference type="Gene3D" id="3.30.70.60">
    <property type="match status" value="1"/>
</dbReference>
<dbReference type="eggNOG" id="COG3167">
    <property type="taxonomic scope" value="Bacteria"/>
</dbReference>
<proteinExistence type="predicted"/>
<dbReference type="Gene3D" id="1.10.287.540">
    <property type="entry name" value="Helix hairpin bin"/>
    <property type="match status" value="1"/>
</dbReference>
<name>D0L238_HALNC</name>
<keyword evidence="4" id="KW-1185">Reference proteome</keyword>
<protein>
    <submittedName>
        <fullName evidence="3">Pilus assembly protein PilO</fullName>
    </submittedName>
</protein>
<evidence type="ECO:0000313" key="3">
    <source>
        <dbReference type="EMBL" id="ACX96761.1"/>
    </source>
</evidence>
<dbReference type="OrthoDB" id="9802133at2"/>
<reference evidence="3 4" key="1">
    <citation type="submission" date="2009-10" db="EMBL/GenBank/DDBJ databases">
        <title>Complete sequence of Halothiobacillus neapolitanus c2.</title>
        <authorList>
            <consortium name="US DOE Joint Genome Institute"/>
            <person name="Lucas S."/>
            <person name="Copeland A."/>
            <person name="Lapidus A."/>
            <person name="Glavina del Rio T."/>
            <person name="Tice H."/>
            <person name="Bruce D."/>
            <person name="Goodwin L."/>
            <person name="Pitluck S."/>
            <person name="Davenport K."/>
            <person name="Brettin T."/>
            <person name="Detter J.C."/>
            <person name="Han C."/>
            <person name="Tapia R."/>
            <person name="Larimer F."/>
            <person name="Land M."/>
            <person name="Hauser L."/>
            <person name="Kyrpides N."/>
            <person name="Mikhailova N."/>
            <person name="Kerfeld C."/>
            <person name="Cannon G."/>
            <person name="Heinhort S."/>
        </authorList>
    </citation>
    <scope>NUCLEOTIDE SEQUENCE [LARGE SCALE GENOMIC DNA]</scope>
    <source>
        <strain evidence="4">ATCC 23641 / c2</strain>
    </source>
</reference>
<feature type="coiled-coil region" evidence="1">
    <location>
        <begin position="66"/>
        <end position="93"/>
    </location>
</feature>